<gene>
    <name evidence="2" type="ORF">ANCCEY_00332</name>
</gene>
<evidence type="ECO:0000313" key="3">
    <source>
        <dbReference type="Proteomes" id="UP000054495"/>
    </source>
</evidence>
<feature type="region of interest" description="Disordered" evidence="1">
    <location>
        <begin position="156"/>
        <end position="183"/>
    </location>
</feature>
<name>A0A0D6MAG0_9BILA</name>
<evidence type="ECO:0000256" key="1">
    <source>
        <dbReference type="SAM" id="MobiDB-lite"/>
    </source>
</evidence>
<dbReference type="AlphaFoldDB" id="A0A0D6MAG0"/>
<dbReference type="CDD" id="cd23767">
    <property type="entry name" value="IQCD"/>
    <property type="match status" value="1"/>
</dbReference>
<keyword evidence="3" id="KW-1185">Reference proteome</keyword>
<evidence type="ECO:0000313" key="2">
    <source>
        <dbReference type="EMBL" id="EPB80618.1"/>
    </source>
</evidence>
<proteinExistence type="predicted"/>
<dbReference type="Proteomes" id="UP000054495">
    <property type="component" value="Unassembled WGS sequence"/>
</dbReference>
<feature type="compositionally biased region" description="Low complexity" evidence="1">
    <location>
        <begin position="166"/>
        <end position="177"/>
    </location>
</feature>
<organism evidence="2 3">
    <name type="scientific">Ancylostoma ceylanicum</name>
    <dbReference type="NCBI Taxonomy" id="53326"/>
    <lineage>
        <taxon>Eukaryota</taxon>
        <taxon>Metazoa</taxon>
        <taxon>Ecdysozoa</taxon>
        <taxon>Nematoda</taxon>
        <taxon>Chromadorea</taxon>
        <taxon>Rhabditida</taxon>
        <taxon>Rhabditina</taxon>
        <taxon>Rhabditomorpha</taxon>
        <taxon>Strongyloidea</taxon>
        <taxon>Ancylostomatidae</taxon>
        <taxon>Ancylostomatinae</taxon>
        <taxon>Ancylostoma</taxon>
    </lineage>
</organism>
<dbReference type="EMBL" id="KE124778">
    <property type="protein sequence ID" value="EPB80618.1"/>
    <property type="molecule type" value="Genomic_DNA"/>
</dbReference>
<dbReference type="PROSITE" id="PS50096">
    <property type="entry name" value="IQ"/>
    <property type="match status" value="1"/>
</dbReference>
<protein>
    <submittedName>
        <fullName evidence="2">Uncharacterized protein</fullName>
    </submittedName>
</protein>
<sequence>MKRRNEGEEGMVNSGRCTVRRWLSSEHTGNIELEILAGGKQTLSEEPQLLFKFCYFKKLHNAAIVVQKHFRLKKMNQTEQSSCPTTEVPEHPTLNGQSIRIQVPQNNSTLLREHRAATTIQLAYRGHRKRQAAARKIQKFMKESRMKLRKIQELSDGGLGAPLTMPQPQSQSKPQPQVTTSGTHMVTQPQIGISSHNVTMMDMNGPWTSDRGMLLTPSRPAVRAFGRHDQAPVMFRRLGQKNYRAESPGLASNGSVSLSTRSDVTIPNVDYTVDDATSQISSELESPLAGGVEKICEPAKDHRIVEKPEIAMIEANICKKLNTIVNLVHEFSTDALGLRESADDLLDELRTKIRPYLINLDIDMSSAESILRYNIDRSNISESRIDWLLTYTKYQKEMRRVLSELAGPVCDDLEDSLELRKRGCIARRPCSETIDNLQEMRRGMQRAVALLCGGPRSVA</sequence>
<reference evidence="2 3" key="1">
    <citation type="submission" date="2013-05" db="EMBL/GenBank/DDBJ databases">
        <title>Draft genome of the parasitic nematode Anyclostoma ceylanicum.</title>
        <authorList>
            <person name="Mitreva M."/>
        </authorList>
    </citation>
    <scope>NUCLEOTIDE SEQUENCE [LARGE SCALE GENOMIC DNA]</scope>
</reference>
<accession>A0A0D6MAG0</accession>